<evidence type="ECO:0000313" key="2">
    <source>
        <dbReference type="EMBL" id="CAE7029015.1"/>
    </source>
</evidence>
<dbReference type="Proteomes" id="UP000604046">
    <property type="component" value="Unassembled WGS sequence"/>
</dbReference>
<dbReference type="EMBL" id="CAJNDS010000212">
    <property type="protein sequence ID" value="CAE7029015.1"/>
    <property type="molecule type" value="Genomic_DNA"/>
</dbReference>
<evidence type="ECO:0000256" key="1">
    <source>
        <dbReference type="SAM" id="MobiDB-lite"/>
    </source>
</evidence>
<feature type="compositionally biased region" description="Acidic residues" evidence="1">
    <location>
        <begin position="777"/>
        <end position="789"/>
    </location>
</feature>
<protein>
    <submittedName>
        <fullName evidence="2">LOC106596349 protein</fullName>
    </submittedName>
</protein>
<dbReference type="OrthoDB" id="10443318at2759"/>
<sequence length="828" mass="89280">MWVVNLGYFRELELLQELDEPATESTSAKETSLGSVTKIHKTHELCQLALTLKLQEDLAEETDVDAGTSTSSSISEELDEPATESTSAKETSRQKTIQCHLRSEDDIVAVCDGGDEENEDDNGSVTKIHKTHELCQLALTLKLQEDLAEETDVDAGTSTSSSISEELDEPATESTSAKETSRQKTIQCHLRRQRHASVAARARAPAPAGKAIQTARAREPSDGGITSIIGKSTKTLPLPRLKIIGMGGVSCFASDASPPRSGPVWKGPGRGEGTRQGVERTLCVFTDADDIVAVCDGGDEENEDDNGSVTKIHKTHELCQLALTLKLQEDLAEETDVDAGTSTSSSISEELDEPATESTSAKETSRQKTIQCHLRKIHKTLPLGGIGPPMMAALHARPIAKASGFRPGSVTKIHKTHELCQLALMLKLQEDLAEETDVDAGTSTSSSISEDLFVPGWFPTQDVKVHGTYALQALSGAFGDESRYDGWHFNDCDDLDLKQVEPRVEQVLQPQLAKVAAEAGAKLDSELDVDFGRVQQAHGQYRAAQAEIAKELTALSSGTTNLQAQIPAEHAPLLTKIEEVLEGPAGEPEEELQQQDDQEATSTSTEEESQANVDASTLRVRSAARVSHQEDEETSTSAEEESQANVDASTSQALHQEDEETSTSAEEESQANPDASTLRVRSAARVSHQEDEETSTSAEEESQANVDATTSQALHQEDEETSTSAEEESQANPDASTLRVRSAARVSHQEDEETSTSAEEDSQASVDASISQALHQEDEETSTSAEEENQANSDTSTSQALHEEDEDTSMSAEETRTFHQSAIVNVLL</sequence>
<keyword evidence="3" id="KW-1185">Reference proteome</keyword>
<proteinExistence type="predicted"/>
<feature type="compositionally biased region" description="Polar residues" evidence="1">
    <location>
        <begin position="172"/>
        <end position="186"/>
    </location>
</feature>
<feature type="region of interest" description="Disordered" evidence="1">
    <location>
        <begin position="334"/>
        <end position="368"/>
    </location>
</feature>
<reference evidence="2" key="1">
    <citation type="submission" date="2021-02" db="EMBL/GenBank/DDBJ databases">
        <authorList>
            <person name="Dougan E. K."/>
            <person name="Rhodes N."/>
            <person name="Thang M."/>
            <person name="Chan C."/>
        </authorList>
    </citation>
    <scope>NUCLEOTIDE SEQUENCE</scope>
</reference>
<feature type="compositionally biased region" description="Acidic residues" evidence="1">
    <location>
        <begin position="657"/>
        <end position="669"/>
    </location>
</feature>
<dbReference type="GO" id="GO:0005085">
    <property type="term" value="F:guanyl-nucleotide exchange factor activity"/>
    <property type="evidence" value="ECO:0007669"/>
    <property type="project" value="TreeGrafter"/>
</dbReference>
<dbReference type="GO" id="GO:0005737">
    <property type="term" value="C:cytoplasm"/>
    <property type="evidence" value="ECO:0007669"/>
    <property type="project" value="TreeGrafter"/>
</dbReference>
<feature type="compositionally biased region" description="Low complexity" evidence="1">
    <location>
        <begin position="196"/>
        <end position="211"/>
    </location>
</feature>
<gene>
    <name evidence="2" type="primary">LOC106596349</name>
    <name evidence="2" type="ORF">SNAT2548_LOCUS3462</name>
</gene>
<organism evidence="2 3">
    <name type="scientific">Symbiodinium natans</name>
    <dbReference type="NCBI Taxonomy" id="878477"/>
    <lineage>
        <taxon>Eukaryota</taxon>
        <taxon>Sar</taxon>
        <taxon>Alveolata</taxon>
        <taxon>Dinophyceae</taxon>
        <taxon>Suessiales</taxon>
        <taxon>Symbiodiniaceae</taxon>
        <taxon>Symbiodinium</taxon>
    </lineage>
</organism>
<feature type="compositionally biased region" description="Polar residues" evidence="1">
    <location>
        <begin position="83"/>
        <end position="97"/>
    </location>
</feature>
<dbReference type="PANTHER" id="PTHR22834:SF20">
    <property type="entry name" value="SH3 DOMAIN-CONTAINING PROTEIN"/>
    <property type="match status" value="1"/>
</dbReference>
<comment type="caution">
    <text evidence="2">The sequence shown here is derived from an EMBL/GenBank/DDBJ whole genome shotgun (WGS) entry which is preliminary data.</text>
</comment>
<evidence type="ECO:0000313" key="3">
    <source>
        <dbReference type="Proteomes" id="UP000604046"/>
    </source>
</evidence>
<feature type="compositionally biased region" description="Acidic residues" evidence="1">
    <location>
        <begin position="587"/>
        <end position="609"/>
    </location>
</feature>
<feature type="compositionally biased region" description="Polar residues" evidence="1">
    <location>
        <begin position="356"/>
        <end position="368"/>
    </location>
</feature>
<feature type="compositionally biased region" description="Polar residues" evidence="1">
    <location>
        <begin position="645"/>
        <end position="654"/>
    </location>
</feature>
<feature type="region of interest" description="Disordered" evidence="1">
    <location>
        <begin position="585"/>
        <end position="828"/>
    </location>
</feature>
<feature type="compositionally biased region" description="Acidic residues" evidence="1">
    <location>
        <begin position="630"/>
        <end position="642"/>
    </location>
</feature>
<accession>A0A812IA61</accession>
<dbReference type="AlphaFoldDB" id="A0A812IA61"/>
<dbReference type="PANTHER" id="PTHR22834">
    <property type="entry name" value="NUCLEAR FUSION PROTEIN FUS2"/>
    <property type="match status" value="1"/>
</dbReference>
<feature type="compositionally biased region" description="Acidic residues" evidence="1">
    <location>
        <begin position="690"/>
        <end position="702"/>
    </location>
</feature>
<feature type="compositionally biased region" description="Acidic residues" evidence="1">
    <location>
        <begin position="750"/>
        <end position="762"/>
    </location>
</feature>
<feature type="region of interest" description="Disordered" evidence="1">
    <location>
        <begin position="254"/>
        <end position="273"/>
    </location>
</feature>
<feature type="compositionally biased region" description="Polar residues" evidence="1">
    <location>
        <begin position="818"/>
        <end position="828"/>
    </location>
</feature>
<feature type="compositionally biased region" description="Polar residues" evidence="1">
    <location>
        <begin position="705"/>
        <end position="714"/>
    </location>
</feature>
<feature type="region of interest" description="Disordered" evidence="1">
    <location>
        <begin position="61"/>
        <end position="97"/>
    </location>
</feature>
<feature type="compositionally biased region" description="Acidic residues" evidence="1">
    <location>
        <begin position="717"/>
        <end position="729"/>
    </location>
</feature>
<name>A0A812IA61_9DINO</name>
<feature type="region of interest" description="Disordered" evidence="1">
    <location>
        <begin position="150"/>
        <end position="228"/>
    </location>
</feature>
<feature type="compositionally biased region" description="Polar residues" evidence="1">
    <location>
        <begin position="790"/>
        <end position="800"/>
    </location>
</feature>
<dbReference type="InterPro" id="IPR051492">
    <property type="entry name" value="Dynamin-Rho_GEF"/>
</dbReference>